<dbReference type="EMBL" id="CP001699">
    <property type="protein sequence ID" value="ACU60083.1"/>
    <property type="molecule type" value="Genomic_DNA"/>
</dbReference>
<proteinExistence type="predicted"/>
<dbReference type="AlphaFoldDB" id="A0A979G3M3"/>
<evidence type="ECO:0000313" key="2">
    <source>
        <dbReference type="EMBL" id="ACU60083.1"/>
    </source>
</evidence>
<reference evidence="3" key="1">
    <citation type="submission" date="2009-08" db="EMBL/GenBank/DDBJ databases">
        <title>The complete genome of Chitinophaga pinensis DSM 2588.</title>
        <authorList>
            <consortium name="US DOE Joint Genome Institute (JGI-PGF)"/>
            <person name="Lucas S."/>
            <person name="Copeland A."/>
            <person name="Lapidus A."/>
            <person name="Glavina del Rio T."/>
            <person name="Dalin E."/>
            <person name="Tice H."/>
            <person name="Bruce D."/>
            <person name="Goodwin L."/>
            <person name="Pitluck S."/>
            <person name="Kyrpides N."/>
            <person name="Mavromatis K."/>
            <person name="Ivanova N."/>
            <person name="Mikhailova N."/>
            <person name="Sims D."/>
            <person name="Meinche L."/>
            <person name="Brettin T."/>
            <person name="Detter J.C."/>
            <person name="Han C."/>
            <person name="Larimer F."/>
            <person name="Land M."/>
            <person name="Hauser L."/>
            <person name="Markowitz V."/>
            <person name="Cheng J.-F."/>
            <person name="Hugenholtz P."/>
            <person name="Woyke T."/>
            <person name="Wu D."/>
            <person name="Spring S."/>
            <person name="Klenk H.-P."/>
            <person name="Eisen J.A."/>
        </authorList>
    </citation>
    <scope>NUCLEOTIDE SEQUENCE [LARGE SCALE GENOMIC DNA]</scope>
    <source>
        <strain evidence="3">ATCC 43595 / DSM 2588 / LMG 13176 / NBRC 15968 / NCIMB 11800 / UQM 2034</strain>
    </source>
</reference>
<dbReference type="OrthoDB" id="674736at2"/>
<keyword evidence="1" id="KW-0472">Membrane</keyword>
<evidence type="ECO:0000313" key="3">
    <source>
        <dbReference type="Proteomes" id="UP000002215"/>
    </source>
</evidence>
<organism evidence="2 3">
    <name type="scientific">Chitinophaga pinensis (strain ATCC 43595 / DSM 2588 / LMG 13176 / NBRC 15968 / NCIMB 11800 / UQM 2034)</name>
    <dbReference type="NCBI Taxonomy" id="485918"/>
    <lineage>
        <taxon>Bacteria</taxon>
        <taxon>Pseudomonadati</taxon>
        <taxon>Bacteroidota</taxon>
        <taxon>Chitinophagia</taxon>
        <taxon>Chitinophagales</taxon>
        <taxon>Chitinophagaceae</taxon>
        <taxon>Chitinophaga</taxon>
    </lineage>
</organism>
<feature type="transmembrane region" description="Helical" evidence="1">
    <location>
        <begin position="68"/>
        <end position="89"/>
    </location>
</feature>
<keyword evidence="1" id="KW-1133">Transmembrane helix</keyword>
<feature type="transmembrane region" description="Helical" evidence="1">
    <location>
        <begin position="37"/>
        <end position="56"/>
    </location>
</feature>
<sequence>MGSKPFYDPVYIIELNEQRLEQYANALQKNTEKFTTLLVLYSALCIFLVPVCQKLFIEKAVRDVGFYWAFYGFGALFGVSLVFAVLQMLPERLKMLRDPEVYYRYTKQFYEYQGMSQEQVDLYVKTNYLSELEKTLIKEESDYYVKQRSTTSHFILQQLLSSLTCTASGIT</sequence>
<protein>
    <submittedName>
        <fullName evidence="2">Uncharacterized protein</fullName>
    </submittedName>
</protein>
<dbReference type="Proteomes" id="UP000002215">
    <property type="component" value="Chromosome"/>
</dbReference>
<dbReference type="RefSeq" id="WP_012790259.1">
    <property type="nucleotide sequence ID" value="NC_013132.1"/>
</dbReference>
<gene>
    <name evidence="2" type="ordered locus">Cpin_2600</name>
</gene>
<evidence type="ECO:0000256" key="1">
    <source>
        <dbReference type="SAM" id="Phobius"/>
    </source>
</evidence>
<reference evidence="2 3" key="2">
    <citation type="journal article" date="2010" name="Stand. Genomic Sci.">
        <title>Complete genome sequence of Chitinophaga pinensis type strain (UQM 2034).</title>
        <authorList>
            <person name="Glavina Del Rio T."/>
            <person name="Abt B."/>
            <person name="Spring S."/>
            <person name="Lapidus A."/>
            <person name="Nolan M."/>
            <person name="Tice H."/>
            <person name="Copeland A."/>
            <person name="Cheng J.F."/>
            <person name="Chen F."/>
            <person name="Bruce D."/>
            <person name="Goodwin L."/>
            <person name="Pitluck S."/>
            <person name="Ivanova N."/>
            <person name="Mavromatis K."/>
            <person name="Mikhailova N."/>
            <person name="Pati A."/>
            <person name="Chen A."/>
            <person name="Palaniappan K."/>
            <person name="Land M."/>
            <person name="Hauser L."/>
            <person name="Chang Y.J."/>
            <person name="Jeffries C.D."/>
            <person name="Chain P."/>
            <person name="Saunders E."/>
            <person name="Detter J.C."/>
            <person name="Brettin T."/>
            <person name="Rohde M."/>
            <person name="Goker M."/>
            <person name="Bristow J."/>
            <person name="Eisen J.A."/>
            <person name="Markowitz V."/>
            <person name="Hugenholtz P."/>
            <person name="Kyrpides N.C."/>
            <person name="Klenk H.P."/>
            <person name="Lucas S."/>
        </authorList>
    </citation>
    <scope>NUCLEOTIDE SEQUENCE [LARGE SCALE GENOMIC DNA]</scope>
    <source>
        <strain evidence="3">ATCC 43595 / DSM 2588 / LMG 13176 / NBRC 15968 / NCIMB 11800 / UQM 2034</strain>
    </source>
</reference>
<dbReference type="KEGG" id="cpi:Cpin_2600"/>
<name>A0A979G3M3_CHIPD</name>
<accession>A0A979G3M3</accession>
<keyword evidence="1" id="KW-0812">Transmembrane</keyword>